<dbReference type="RefSeq" id="WP_305754985.1">
    <property type="nucleotide sequence ID" value="NZ_JAPCKK010000016.1"/>
</dbReference>
<dbReference type="PANTHER" id="PTHR43479:SF21">
    <property type="entry name" value="TRANSCRIPTIONAL REGULATOR, TETR FAMILY"/>
    <property type="match status" value="1"/>
</dbReference>
<protein>
    <submittedName>
        <fullName evidence="4">TetR/AcrR family transcriptional regulator</fullName>
    </submittedName>
</protein>
<reference evidence="4 5" key="1">
    <citation type="submission" date="2022-10" db="EMBL/GenBank/DDBJ databases">
        <title>Paenibacillus description and whole genome data of maize root bacterial community.</title>
        <authorList>
            <person name="Marton D."/>
            <person name="Farkas M."/>
            <person name="Cserhati M."/>
        </authorList>
    </citation>
    <scope>NUCLEOTIDE SEQUENCE [LARGE SCALE GENOMIC DNA]</scope>
    <source>
        <strain evidence="4 5">P96</strain>
    </source>
</reference>
<dbReference type="Pfam" id="PF00440">
    <property type="entry name" value="TetR_N"/>
    <property type="match status" value="1"/>
</dbReference>
<dbReference type="InterPro" id="IPR050624">
    <property type="entry name" value="HTH-type_Tx_Regulator"/>
</dbReference>
<feature type="domain" description="HTH tetR-type" evidence="3">
    <location>
        <begin position="9"/>
        <end position="69"/>
    </location>
</feature>
<feature type="DNA-binding region" description="H-T-H motif" evidence="2">
    <location>
        <begin position="32"/>
        <end position="51"/>
    </location>
</feature>
<organism evidence="4 5">
    <name type="scientific">Paenibacillus zeirhizosphaerae</name>
    <dbReference type="NCBI Taxonomy" id="2987519"/>
    <lineage>
        <taxon>Bacteria</taxon>
        <taxon>Bacillati</taxon>
        <taxon>Bacillota</taxon>
        <taxon>Bacilli</taxon>
        <taxon>Bacillales</taxon>
        <taxon>Paenibacillaceae</taxon>
        <taxon>Paenibacillus</taxon>
    </lineage>
</organism>
<name>A0ABT9FRP5_9BACL</name>
<dbReference type="EMBL" id="JAPCKK010000016">
    <property type="protein sequence ID" value="MDP4097375.1"/>
    <property type="molecule type" value="Genomic_DNA"/>
</dbReference>
<evidence type="ECO:0000313" key="4">
    <source>
        <dbReference type="EMBL" id="MDP4097375.1"/>
    </source>
</evidence>
<dbReference type="SUPFAM" id="SSF46689">
    <property type="entry name" value="Homeodomain-like"/>
    <property type="match status" value="1"/>
</dbReference>
<dbReference type="PRINTS" id="PR00455">
    <property type="entry name" value="HTHTETR"/>
</dbReference>
<sequence>MNKFEVRTQKKKDAIVKAALKLFQERGFVDVSIKDIAAESGVSSVSLYNYFGSKEGVVKECANVLMQNTVRMAKDILNQNMDYKDKLLKVLEICAEYDYQLLCSPGAVEDHILSSLYSENTNQIRIEIIQEFIELGKREGAIDSTISLETLLELLNAIGAVQSTWARAENYKEKMAELNRFLLFGLIGRSS</sequence>
<keyword evidence="1 2" id="KW-0238">DNA-binding</keyword>
<evidence type="ECO:0000259" key="3">
    <source>
        <dbReference type="PROSITE" id="PS50977"/>
    </source>
</evidence>
<dbReference type="PANTHER" id="PTHR43479">
    <property type="entry name" value="ACREF/ENVCD OPERON REPRESSOR-RELATED"/>
    <property type="match status" value="1"/>
</dbReference>
<evidence type="ECO:0000256" key="2">
    <source>
        <dbReference type="PROSITE-ProRule" id="PRU00335"/>
    </source>
</evidence>
<dbReference type="Proteomes" id="UP001241848">
    <property type="component" value="Unassembled WGS sequence"/>
</dbReference>
<proteinExistence type="predicted"/>
<comment type="caution">
    <text evidence="4">The sequence shown here is derived from an EMBL/GenBank/DDBJ whole genome shotgun (WGS) entry which is preliminary data.</text>
</comment>
<evidence type="ECO:0000313" key="5">
    <source>
        <dbReference type="Proteomes" id="UP001241848"/>
    </source>
</evidence>
<dbReference type="InterPro" id="IPR009057">
    <property type="entry name" value="Homeodomain-like_sf"/>
</dbReference>
<keyword evidence="5" id="KW-1185">Reference proteome</keyword>
<dbReference type="PROSITE" id="PS50977">
    <property type="entry name" value="HTH_TETR_2"/>
    <property type="match status" value="1"/>
</dbReference>
<evidence type="ECO:0000256" key="1">
    <source>
        <dbReference type="ARBA" id="ARBA00023125"/>
    </source>
</evidence>
<accession>A0ABT9FRP5</accession>
<dbReference type="Gene3D" id="1.10.357.10">
    <property type="entry name" value="Tetracycline Repressor, domain 2"/>
    <property type="match status" value="1"/>
</dbReference>
<gene>
    <name evidence="4" type="ORF">OIN60_11400</name>
</gene>
<dbReference type="InterPro" id="IPR001647">
    <property type="entry name" value="HTH_TetR"/>
</dbReference>